<dbReference type="AlphaFoldDB" id="A0A0W8BGV2"/>
<sequence>MSLSTLRRRSNRGIIKEEGLQSGEDRGDSCPLLSEDERPSSNVQRVRIRDVRRIDNGVLTSKRNLVQRIQSRKNRLVQRVLVACRLAGPSRDQTFKQNQTSNRTVIEQLVTIRSSLFEHSESVVNLSTAICSFAGNSTSLQDDAELANVTAEGLKIHEYSLAFSDHVEKSVLPKIDLRIAELERIDSFIEKRTKLVLDVEYAKRTLAVEHQKGNVNRIAERKQALQAAQLQCEQATRFITEQLKFVQPNHGTDMLELFQEVKEISIACSLGIPDSVVCEVRADGGSVFSTCC</sequence>
<dbReference type="InterPro" id="IPR027267">
    <property type="entry name" value="AH/BAR_dom_sf"/>
</dbReference>
<dbReference type="EMBL" id="LNFO01006057">
    <property type="protein sequence ID" value="KUF71086.1"/>
    <property type="molecule type" value="Genomic_DNA"/>
</dbReference>
<dbReference type="OrthoDB" id="112290at2759"/>
<proteinExistence type="predicted"/>
<gene>
    <name evidence="2" type="ORF">AM587_10015508</name>
</gene>
<evidence type="ECO:0000313" key="3">
    <source>
        <dbReference type="Proteomes" id="UP000052943"/>
    </source>
</evidence>
<feature type="compositionally biased region" description="Basic residues" evidence="1">
    <location>
        <begin position="1"/>
        <end position="11"/>
    </location>
</feature>
<name>A0A0W8BGV2_PHYNI</name>
<organism evidence="2 3">
    <name type="scientific">Phytophthora nicotianae</name>
    <name type="common">Potato buckeye rot agent</name>
    <name type="synonym">Phytophthora parasitica</name>
    <dbReference type="NCBI Taxonomy" id="4792"/>
    <lineage>
        <taxon>Eukaryota</taxon>
        <taxon>Sar</taxon>
        <taxon>Stramenopiles</taxon>
        <taxon>Oomycota</taxon>
        <taxon>Peronosporomycetes</taxon>
        <taxon>Peronosporales</taxon>
        <taxon>Peronosporaceae</taxon>
        <taxon>Phytophthora</taxon>
    </lineage>
</organism>
<evidence type="ECO:0000313" key="2">
    <source>
        <dbReference type="EMBL" id="KUF71086.1"/>
    </source>
</evidence>
<feature type="compositionally biased region" description="Basic and acidic residues" evidence="1">
    <location>
        <begin position="14"/>
        <end position="28"/>
    </location>
</feature>
<dbReference type="Proteomes" id="UP000052943">
    <property type="component" value="Unassembled WGS sequence"/>
</dbReference>
<accession>A0A0W8BGV2</accession>
<protein>
    <submittedName>
        <fullName evidence="2">Uncharacterized protein</fullName>
    </submittedName>
</protein>
<comment type="caution">
    <text evidence="2">The sequence shown here is derived from an EMBL/GenBank/DDBJ whole genome shotgun (WGS) entry which is preliminary data.</text>
</comment>
<feature type="region of interest" description="Disordered" evidence="1">
    <location>
        <begin position="1"/>
        <end position="41"/>
    </location>
</feature>
<reference evidence="2 3" key="1">
    <citation type="submission" date="2015-11" db="EMBL/GenBank/DDBJ databases">
        <title>Genomes and virulence difference between two physiological races of Phytophthora nicotianae.</title>
        <authorList>
            <person name="Liu H."/>
            <person name="Ma X."/>
            <person name="Yu H."/>
            <person name="Fang D."/>
            <person name="Li Y."/>
            <person name="Wang X."/>
            <person name="Wang W."/>
            <person name="Dong Y."/>
            <person name="Xiao B."/>
        </authorList>
    </citation>
    <scope>NUCLEOTIDE SEQUENCE [LARGE SCALE GENOMIC DNA]</scope>
    <source>
        <strain evidence="3">race 0</strain>
    </source>
</reference>
<dbReference type="Gene3D" id="1.20.1270.60">
    <property type="entry name" value="Arfaptin homology (AH) domain/BAR domain"/>
    <property type="match status" value="1"/>
</dbReference>
<evidence type="ECO:0000256" key="1">
    <source>
        <dbReference type="SAM" id="MobiDB-lite"/>
    </source>
</evidence>